<evidence type="ECO:0000256" key="12">
    <source>
        <dbReference type="RuleBase" id="RU362010"/>
    </source>
</evidence>
<evidence type="ECO:0000256" key="8">
    <source>
        <dbReference type="ARBA" id="ARBA00023065"/>
    </source>
</evidence>
<dbReference type="GO" id="GO:0015095">
    <property type="term" value="F:magnesium ion transmembrane transporter activity"/>
    <property type="evidence" value="ECO:0007669"/>
    <property type="project" value="UniProtKB-UniRule"/>
</dbReference>
<evidence type="ECO:0000313" key="14">
    <source>
        <dbReference type="Proteomes" id="UP000555103"/>
    </source>
</evidence>
<evidence type="ECO:0000256" key="2">
    <source>
        <dbReference type="ARBA" id="ARBA00009765"/>
    </source>
</evidence>
<dbReference type="AlphaFoldDB" id="A0A840CKJ9"/>
<dbReference type="Proteomes" id="UP000555103">
    <property type="component" value="Unassembled WGS sequence"/>
</dbReference>
<dbReference type="InterPro" id="IPR002523">
    <property type="entry name" value="MgTranspt_CorA/ZnTranspt_ZntB"/>
</dbReference>
<dbReference type="NCBIfam" id="TIGR00383">
    <property type="entry name" value="corA"/>
    <property type="match status" value="1"/>
</dbReference>
<comment type="caution">
    <text evidence="13">The sequence shown here is derived from an EMBL/GenBank/DDBJ whole genome shotgun (WGS) entry which is preliminary data.</text>
</comment>
<evidence type="ECO:0000256" key="3">
    <source>
        <dbReference type="ARBA" id="ARBA00022448"/>
    </source>
</evidence>
<dbReference type="GO" id="GO:0015087">
    <property type="term" value="F:cobalt ion transmembrane transporter activity"/>
    <property type="evidence" value="ECO:0007669"/>
    <property type="project" value="UniProtKB-UniRule"/>
</dbReference>
<dbReference type="EMBL" id="JACIEP010000005">
    <property type="protein sequence ID" value="MBB4035691.1"/>
    <property type="molecule type" value="Genomic_DNA"/>
</dbReference>
<keyword evidence="3 12" id="KW-0813">Transport</keyword>
<keyword evidence="8 12" id="KW-0406">Ion transport</keyword>
<keyword evidence="7 12" id="KW-1133">Transmembrane helix</keyword>
<evidence type="ECO:0000256" key="11">
    <source>
        <dbReference type="ARBA" id="ARBA00045497"/>
    </source>
</evidence>
<dbReference type="SUPFAM" id="SSF144083">
    <property type="entry name" value="Magnesium transport protein CorA, transmembrane region"/>
    <property type="match status" value="1"/>
</dbReference>
<comment type="function">
    <text evidence="11">Mediates influx of magnesium ions. Alternates between open and closed states. Activated by low cytoplasmic Mg(2+) levels. Inactive when cytoplasmic Mg(2+) levels are high.</text>
</comment>
<dbReference type="GO" id="GO:0005886">
    <property type="term" value="C:plasma membrane"/>
    <property type="evidence" value="ECO:0007669"/>
    <property type="project" value="UniProtKB-SubCell"/>
</dbReference>
<dbReference type="InterPro" id="IPR045863">
    <property type="entry name" value="CorA_TM1_TM2"/>
</dbReference>
<evidence type="ECO:0000313" key="13">
    <source>
        <dbReference type="EMBL" id="MBB4035691.1"/>
    </source>
</evidence>
<dbReference type="RefSeq" id="WP_183306624.1">
    <property type="nucleotide sequence ID" value="NZ_JACIEP010000005.1"/>
</dbReference>
<dbReference type="InterPro" id="IPR004488">
    <property type="entry name" value="Mg/Co-transport_prot_CorA"/>
</dbReference>
<dbReference type="Gene3D" id="3.30.460.20">
    <property type="entry name" value="CorA soluble domain-like"/>
    <property type="match status" value="1"/>
</dbReference>
<dbReference type="Gene3D" id="1.20.58.340">
    <property type="entry name" value="Magnesium transport protein CorA, transmembrane region"/>
    <property type="match status" value="2"/>
</dbReference>
<dbReference type="Pfam" id="PF01544">
    <property type="entry name" value="CorA"/>
    <property type="match status" value="1"/>
</dbReference>
<dbReference type="PANTHER" id="PTHR46494:SF1">
    <property type="entry name" value="CORA FAMILY METAL ION TRANSPORTER (EUROFUNG)"/>
    <property type="match status" value="1"/>
</dbReference>
<name>A0A840CKJ9_9BACT</name>
<accession>A0A840CKJ9</accession>
<keyword evidence="5 12" id="KW-0812">Transmembrane</keyword>
<comment type="catalytic activity">
    <reaction evidence="10">
        <text>Mg(2+)(in) = Mg(2+)(out)</text>
        <dbReference type="Rhea" id="RHEA:29827"/>
        <dbReference type="ChEBI" id="CHEBI:18420"/>
    </reaction>
</comment>
<keyword evidence="4 12" id="KW-1003">Cell membrane</keyword>
<protein>
    <recommendedName>
        <fullName evidence="12">Magnesium transport protein CorA</fullName>
    </recommendedName>
</protein>
<keyword evidence="9 12" id="KW-0472">Membrane</keyword>
<dbReference type="GO" id="GO:0050897">
    <property type="term" value="F:cobalt ion binding"/>
    <property type="evidence" value="ECO:0007669"/>
    <property type="project" value="TreeGrafter"/>
</dbReference>
<evidence type="ECO:0000256" key="1">
    <source>
        <dbReference type="ARBA" id="ARBA00004651"/>
    </source>
</evidence>
<gene>
    <name evidence="12" type="primary">corA</name>
    <name evidence="13" type="ORF">GGR21_001586</name>
</gene>
<keyword evidence="14" id="KW-1185">Reference proteome</keyword>
<keyword evidence="6 12" id="KW-0460">Magnesium</keyword>
<comment type="subcellular location">
    <subcellularLocation>
        <location evidence="1">Cell membrane</location>
        <topology evidence="1">Multi-pass membrane protein</topology>
    </subcellularLocation>
    <subcellularLocation>
        <location evidence="12">Membrane</location>
        <topology evidence="12">Multi-pass membrane protein</topology>
    </subcellularLocation>
</comment>
<evidence type="ECO:0000256" key="10">
    <source>
        <dbReference type="ARBA" id="ARBA00034269"/>
    </source>
</evidence>
<evidence type="ECO:0000256" key="6">
    <source>
        <dbReference type="ARBA" id="ARBA00022842"/>
    </source>
</evidence>
<evidence type="ECO:0000256" key="9">
    <source>
        <dbReference type="ARBA" id="ARBA00023136"/>
    </source>
</evidence>
<sequence length="358" mass="41539">MGKRTLKRIKSKLPERNYILTKPAYFGDKDIQTSIELIQYDSHHLDVKNIPPQSSLKESIDKTKVNWFKVTGISDAALVNRICLEFGLHGFDVKDLLSDQQVVKVVAYDEVTFVLMSSFYLENDSLNIDDMQVAFIMGKNFIISFQEAAIPVFEDVKKEINDNNILIREKGADFLLYILLNIVNLSNINAVMSIEDKLAEIEDQLIAGKDSGNTLGFLHICRVNYTHIKRSLISLREEYSNLLRNTNKLIKDENIVYFDDFDDRLRTTLGDLVSFHESLSSLSDMYYNNNNLRMNEIIKRLTIVSTIFIPLTFLVGVWGMNFKFMPEIDWEYGYFIAWILLIAIAASTYLWMRKQKWF</sequence>
<dbReference type="InterPro" id="IPR045861">
    <property type="entry name" value="CorA_cytoplasmic_dom"/>
</dbReference>
<dbReference type="FunFam" id="1.20.58.340:FF:000004">
    <property type="entry name" value="Magnesium transport protein CorA"/>
    <property type="match status" value="1"/>
</dbReference>
<dbReference type="CDD" id="cd12828">
    <property type="entry name" value="TmCorA-like_1"/>
    <property type="match status" value="1"/>
</dbReference>
<comment type="similarity">
    <text evidence="2 12">Belongs to the CorA metal ion transporter (MIT) (TC 1.A.35) family.</text>
</comment>
<reference evidence="13 14" key="1">
    <citation type="submission" date="2020-08" db="EMBL/GenBank/DDBJ databases">
        <title>Genomic Encyclopedia of Type Strains, Phase IV (KMG-IV): sequencing the most valuable type-strain genomes for metagenomic binning, comparative biology and taxonomic classification.</title>
        <authorList>
            <person name="Goeker M."/>
        </authorList>
    </citation>
    <scope>NUCLEOTIDE SEQUENCE [LARGE SCALE GENOMIC DNA]</scope>
    <source>
        <strain evidence="13 14">DSM 104969</strain>
    </source>
</reference>
<dbReference type="SUPFAM" id="SSF143865">
    <property type="entry name" value="CorA soluble domain-like"/>
    <property type="match status" value="1"/>
</dbReference>
<proteinExistence type="inferred from homology"/>
<feature type="transmembrane region" description="Helical" evidence="12">
    <location>
        <begin position="332"/>
        <end position="352"/>
    </location>
</feature>
<evidence type="ECO:0000256" key="7">
    <source>
        <dbReference type="ARBA" id="ARBA00022989"/>
    </source>
</evidence>
<feature type="transmembrane region" description="Helical" evidence="12">
    <location>
        <begin position="301"/>
        <end position="320"/>
    </location>
</feature>
<evidence type="ECO:0000256" key="5">
    <source>
        <dbReference type="ARBA" id="ARBA00022692"/>
    </source>
</evidence>
<dbReference type="GO" id="GO:0000287">
    <property type="term" value="F:magnesium ion binding"/>
    <property type="evidence" value="ECO:0007669"/>
    <property type="project" value="TreeGrafter"/>
</dbReference>
<dbReference type="PANTHER" id="PTHR46494">
    <property type="entry name" value="CORA FAMILY METAL ION TRANSPORTER (EUROFUNG)"/>
    <property type="match status" value="1"/>
</dbReference>
<organism evidence="13 14">
    <name type="scientific">Dysgonomonas hofstadii</name>
    <dbReference type="NCBI Taxonomy" id="637886"/>
    <lineage>
        <taxon>Bacteria</taxon>
        <taxon>Pseudomonadati</taxon>
        <taxon>Bacteroidota</taxon>
        <taxon>Bacteroidia</taxon>
        <taxon>Bacteroidales</taxon>
        <taxon>Dysgonomonadaceae</taxon>
        <taxon>Dysgonomonas</taxon>
    </lineage>
</organism>
<evidence type="ECO:0000256" key="4">
    <source>
        <dbReference type="ARBA" id="ARBA00022475"/>
    </source>
</evidence>